<evidence type="ECO:0000313" key="3">
    <source>
        <dbReference type="Proteomes" id="UP000510647"/>
    </source>
</evidence>
<dbReference type="GO" id="GO:0019239">
    <property type="term" value="F:deaminase activity"/>
    <property type="evidence" value="ECO:0007669"/>
    <property type="project" value="TreeGrafter"/>
</dbReference>
<reference evidence="2 3" key="1">
    <citation type="submission" date="2020-06" db="EMBL/GenBank/DDBJ databases">
        <title>The yeast mating-type switching endonuclease HO is a domesticated member of an unorthodox homing genetic element family.</title>
        <authorList>
            <person name="Coughlan A.Y."/>
            <person name="Lombardi L."/>
            <person name="Braun-Galleani S."/>
            <person name="Martos A.R."/>
            <person name="Galeote V."/>
            <person name="Bigey F."/>
            <person name="Dequin S."/>
            <person name="Byrne K.P."/>
            <person name="Wolfe K.H."/>
        </authorList>
    </citation>
    <scope>NUCLEOTIDE SEQUENCE [LARGE SCALE GENOMIC DNA]</scope>
    <source>
        <strain evidence="2 3">CBS2947</strain>
    </source>
</reference>
<comment type="similarity">
    <text evidence="1">Belongs to the RutC family.</text>
</comment>
<keyword evidence="3" id="KW-1185">Reference proteome</keyword>
<dbReference type="Proteomes" id="UP000510647">
    <property type="component" value="Chromosome 3"/>
</dbReference>
<dbReference type="Gene3D" id="3.30.1330.40">
    <property type="entry name" value="RutC-like"/>
    <property type="match status" value="1"/>
</dbReference>
<evidence type="ECO:0008006" key="4">
    <source>
        <dbReference type="Google" id="ProtNLM"/>
    </source>
</evidence>
<name>A0A7H9HU10_9SACH</name>
<organism evidence="2 3">
    <name type="scientific">Torulaspora globosa</name>
    <dbReference type="NCBI Taxonomy" id="48254"/>
    <lineage>
        <taxon>Eukaryota</taxon>
        <taxon>Fungi</taxon>
        <taxon>Dikarya</taxon>
        <taxon>Ascomycota</taxon>
        <taxon>Saccharomycotina</taxon>
        <taxon>Saccharomycetes</taxon>
        <taxon>Saccharomycetales</taxon>
        <taxon>Saccharomycetaceae</taxon>
        <taxon>Torulaspora</taxon>
    </lineage>
</organism>
<dbReference type="InterPro" id="IPR006175">
    <property type="entry name" value="YjgF/YER057c/UK114"/>
</dbReference>
<dbReference type="Pfam" id="PF01042">
    <property type="entry name" value="Ribonuc_L-PSP"/>
    <property type="match status" value="1"/>
</dbReference>
<gene>
    <name evidence="2" type="ORF">HG537_0C05330</name>
</gene>
<evidence type="ECO:0000313" key="2">
    <source>
        <dbReference type="EMBL" id="QLQ79885.1"/>
    </source>
</evidence>
<dbReference type="PANTHER" id="PTHR11803:SF58">
    <property type="entry name" value="PROTEIN HMF1-RELATED"/>
    <property type="match status" value="1"/>
</dbReference>
<accession>A0A7H9HU10</accession>
<proteinExistence type="inferred from homology"/>
<dbReference type="EMBL" id="CP059269">
    <property type="protein sequence ID" value="QLQ79885.1"/>
    <property type="molecule type" value="Genomic_DNA"/>
</dbReference>
<dbReference type="GO" id="GO:0005829">
    <property type="term" value="C:cytosol"/>
    <property type="evidence" value="ECO:0007669"/>
    <property type="project" value="TreeGrafter"/>
</dbReference>
<sequence length="136" mass="15059">MVEKITWDQVGQPSSQLLSPAFVTSAEGQLVFTSGSVGTDSEGRLPTDLESQCRNAFGNLITVLEKSGSSRDAILKVLLFISDSAYASTVNRVYREFFPGQPARSCIVVAFPNNALKVELECVAQVRRRTRRWFKL</sequence>
<dbReference type="InterPro" id="IPR035959">
    <property type="entry name" value="RutC-like_sf"/>
</dbReference>
<evidence type="ECO:0000256" key="1">
    <source>
        <dbReference type="ARBA" id="ARBA00010552"/>
    </source>
</evidence>
<dbReference type="SUPFAM" id="SSF55298">
    <property type="entry name" value="YjgF-like"/>
    <property type="match status" value="1"/>
</dbReference>
<dbReference type="PANTHER" id="PTHR11803">
    <property type="entry name" value="2-IMINOBUTANOATE/2-IMINOPROPANOATE DEAMINASE RIDA"/>
    <property type="match status" value="1"/>
</dbReference>
<dbReference type="CDD" id="cd00448">
    <property type="entry name" value="YjgF_YER057c_UK114_family"/>
    <property type="match status" value="1"/>
</dbReference>
<dbReference type="AlphaFoldDB" id="A0A7H9HU10"/>
<protein>
    <recommendedName>
        <fullName evidence="4">YjgF-like protein</fullName>
    </recommendedName>
</protein>
<dbReference type="OrthoDB" id="309640at2759"/>